<proteinExistence type="evidence at transcript level"/>
<keyword evidence="6" id="KW-0406">Ion transport</keyword>
<comment type="subcellular location">
    <subcellularLocation>
        <location evidence="1">Mitochondrion membrane</location>
    </subcellularLocation>
</comment>
<evidence type="ECO:0000313" key="10">
    <source>
        <dbReference type="EMBL" id="ALS04657.1"/>
    </source>
</evidence>
<dbReference type="EMBL" id="KT754823">
    <property type="protein sequence ID" value="ALS04657.1"/>
    <property type="molecule type" value="mRNA"/>
</dbReference>
<dbReference type="GO" id="GO:0042776">
    <property type="term" value="P:proton motive force-driven mitochondrial ATP synthesis"/>
    <property type="evidence" value="ECO:0007669"/>
    <property type="project" value="TreeGrafter"/>
</dbReference>
<dbReference type="AlphaFoldDB" id="A0A0U2UPG0"/>
<protein>
    <submittedName>
        <fullName evidence="10">Mitochondrial ATP synthase subunit f</fullName>
    </submittedName>
</protein>
<evidence type="ECO:0000256" key="3">
    <source>
        <dbReference type="ARBA" id="ARBA00022448"/>
    </source>
</evidence>
<evidence type="ECO:0000256" key="5">
    <source>
        <dbReference type="ARBA" id="ARBA00022781"/>
    </source>
</evidence>
<evidence type="ECO:0000313" key="11">
    <source>
        <dbReference type="EMBL" id="ALS04814.1"/>
    </source>
</evidence>
<dbReference type="InterPro" id="IPR019344">
    <property type="entry name" value="F1F0-ATPsyn_F_prd"/>
</dbReference>
<reference evidence="11" key="1">
    <citation type="journal article" date="2015" name="Sci. Rep.">
        <title>Spliced leader RNA trans-splicing discovered in copepods.</title>
        <authorList>
            <person name="Yang F."/>
            <person name="Xu D."/>
            <person name="Zhuang Y."/>
            <person name="Yi X."/>
            <person name="Huang Y."/>
            <person name="Chen H."/>
            <person name="Lin S."/>
            <person name="Campbell D.A."/>
            <person name="Sturm N.R."/>
            <person name="Liu G."/>
            <person name="Zhang H."/>
        </authorList>
    </citation>
    <scope>NUCLEOTIDE SEQUENCE</scope>
</reference>
<dbReference type="EMBL" id="KT754980">
    <property type="protein sequence ID" value="ALS04814.1"/>
    <property type="molecule type" value="mRNA"/>
</dbReference>
<keyword evidence="3" id="KW-0813">Transport</keyword>
<dbReference type="GO" id="GO:0045259">
    <property type="term" value="C:proton-transporting ATP synthase complex"/>
    <property type="evidence" value="ECO:0007669"/>
    <property type="project" value="UniProtKB-KW"/>
</dbReference>
<evidence type="ECO:0000256" key="1">
    <source>
        <dbReference type="ARBA" id="ARBA00004325"/>
    </source>
</evidence>
<keyword evidence="8" id="KW-0472">Membrane</keyword>
<name>A0A0U2UPG0_9MAXI</name>
<keyword evidence="5" id="KW-0375">Hydrogen ion transport</keyword>
<evidence type="ECO:0000256" key="6">
    <source>
        <dbReference type="ARBA" id="ARBA00023065"/>
    </source>
</evidence>
<accession>A0A0U2UPG0</accession>
<keyword evidence="9" id="KW-0066">ATP synthesis</keyword>
<keyword evidence="7" id="KW-0496">Mitochondrion</keyword>
<evidence type="ECO:0000256" key="4">
    <source>
        <dbReference type="ARBA" id="ARBA00022547"/>
    </source>
</evidence>
<evidence type="ECO:0000256" key="7">
    <source>
        <dbReference type="ARBA" id="ARBA00023128"/>
    </source>
</evidence>
<organism evidence="11">
    <name type="scientific">Pseudodiaptomus poplesia</name>
    <dbReference type="NCBI Taxonomy" id="213370"/>
    <lineage>
        <taxon>Eukaryota</taxon>
        <taxon>Metazoa</taxon>
        <taxon>Ecdysozoa</taxon>
        <taxon>Arthropoda</taxon>
        <taxon>Crustacea</taxon>
        <taxon>Multicrustacea</taxon>
        <taxon>Hexanauplia</taxon>
        <taxon>Copepoda</taxon>
        <taxon>Calanoida</taxon>
        <taxon>Pseudodiaptomidae</taxon>
        <taxon>Pseudodiaptomus</taxon>
    </lineage>
</organism>
<dbReference type="PANTHER" id="PTHR13080">
    <property type="entry name" value="ATP SYNTHASE F CHAIN, MITOCHONDRIAL-RELATED"/>
    <property type="match status" value="1"/>
</dbReference>
<sequence length="109" mass="12486">MLGLGELPKEYNKAVHGPYDPAVFYGKKDVPLSQVKVYQLPAWLARRNPSPVAMGRAASRAFWRWNHKYAQPKYCGLTPILQIAVGWSAFFYLINSGNISHHKNAKYHW</sequence>
<evidence type="ECO:0000256" key="9">
    <source>
        <dbReference type="ARBA" id="ARBA00023310"/>
    </source>
</evidence>
<evidence type="ECO:0000256" key="2">
    <source>
        <dbReference type="ARBA" id="ARBA00005895"/>
    </source>
</evidence>
<comment type="similarity">
    <text evidence="2">Belongs to the ATPase F chain family.</text>
</comment>
<dbReference type="GO" id="GO:0046933">
    <property type="term" value="F:proton-transporting ATP synthase activity, rotational mechanism"/>
    <property type="evidence" value="ECO:0007669"/>
    <property type="project" value="TreeGrafter"/>
</dbReference>
<evidence type="ECO:0000256" key="8">
    <source>
        <dbReference type="ARBA" id="ARBA00023136"/>
    </source>
</evidence>
<dbReference type="GO" id="GO:0031966">
    <property type="term" value="C:mitochondrial membrane"/>
    <property type="evidence" value="ECO:0007669"/>
    <property type="project" value="UniProtKB-SubCell"/>
</dbReference>
<dbReference type="PANTHER" id="PTHR13080:SF20">
    <property type="entry name" value="ATP SYNTHASE SUBUNIT F, MITOCHONDRIAL-RELATED"/>
    <property type="match status" value="1"/>
</dbReference>
<keyword evidence="4" id="KW-0138">CF(0)</keyword>
<dbReference type="Pfam" id="PF10206">
    <property type="entry name" value="WRW"/>
    <property type="match status" value="1"/>
</dbReference>